<dbReference type="Gene3D" id="2.160.20.80">
    <property type="entry name" value="E3 ubiquitin-protein ligase SopA"/>
    <property type="match status" value="1"/>
</dbReference>
<proteinExistence type="predicted"/>
<reference evidence="2 3" key="1">
    <citation type="submission" date="2019-03" db="EMBL/GenBank/DDBJ databases">
        <authorList>
            <person name="Kim M.K.M."/>
        </authorList>
    </citation>
    <scope>NUCLEOTIDE SEQUENCE [LARGE SCALE GENOMIC DNA]</scope>
    <source>
        <strain evidence="2 3">17J68-12</strain>
    </source>
</reference>
<dbReference type="Proteomes" id="UP000295334">
    <property type="component" value="Unassembled WGS sequence"/>
</dbReference>
<dbReference type="SUPFAM" id="SSF141571">
    <property type="entry name" value="Pentapeptide repeat-like"/>
    <property type="match status" value="1"/>
</dbReference>
<evidence type="ECO:0000256" key="1">
    <source>
        <dbReference type="ARBA" id="ARBA00022737"/>
    </source>
</evidence>
<keyword evidence="1" id="KW-0677">Repeat</keyword>
<organism evidence="2 3">
    <name type="scientific">Flaviaesturariibacter flavus</name>
    <dbReference type="NCBI Taxonomy" id="2502780"/>
    <lineage>
        <taxon>Bacteria</taxon>
        <taxon>Pseudomonadati</taxon>
        <taxon>Bacteroidota</taxon>
        <taxon>Chitinophagia</taxon>
        <taxon>Chitinophagales</taxon>
        <taxon>Chitinophagaceae</taxon>
        <taxon>Flaviaestuariibacter</taxon>
    </lineage>
</organism>
<gene>
    <name evidence="2" type="ORF">EPD60_11100</name>
</gene>
<dbReference type="OrthoDB" id="67652at2"/>
<accession>A0A4R1BC09</accession>
<keyword evidence="3" id="KW-1185">Reference proteome</keyword>
<dbReference type="RefSeq" id="WP_131449514.1">
    <property type="nucleotide sequence ID" value="NZ_SJZI01000042.1"/>
</dbReference>
<sequence length="192" mass="21369">MGNSGYIEDEIYRQVDFAERGFRKATYEGCRFEGCNLERADLSGARFSDCVFVNCNISNASLRKTAFQDVEFTGCKLLGLHFNECEAMLFEASFRACVLDYCLFTGMRLKKQAFWNCSLREADLSRADLAGARFDGSVLSGTRFEGANLEKADFRSALDFSIDPASVKLKGALFSQAGLEGLLRHLGIRIEA</sequence>
<comment type="caution">
    <text evidence="2">The sequence shown here is derived from an EMBL/GenBank/DDBJ whole genome shotgun (WGS) entry which is preliminary data.</text>
</comment>
<evidence type="ECO:0000313" key="3">
    <source>
        <dbReference type="Proteomes" id="UP000295334"/>
    </source>
</evidence>
<protein>
    <submittedName>
        <fullName evidence="2">Pentapeptide repeat-containing protein</fullName>
    </submittedName>
</protein>
<evidence type="ECO:0000313" key="2">
    <source>
        <dbReference type="EMBL" id="TCJ14524.1"/>
    </source>
</evidence>
<dbReference type="InterPro" id="IPR001646">
    <property type="entry name" value="5peptide_repeat"/>
</dbReference>
<dbReference type="EMBL" id="SJZI01000042">
    <property type="protein sequence ID" value="TCJ14524.1"/>
    <property type="molecule type" value="Genomic_DNA"/>
</dbReference>
<dbReference type="PANTHER" id="PTHR47485:SF1">
    <property type="entry name" value="THYLAKOID LUMENAL 17.4 KDA PROTEIN, CHLOROPLASTIC"/>
    <property type="match status" value="1"/>
</dbReference>
<dbReference type="Pfam" id="PF00805">
    <property type="entry name" value="Pentapeptide"/>
    <property type="match status" value="1"/>
</dbReference>
<dbReference type="PANTHER" id="PTHR47485">
    <property type="entry name" value="THYLAKOID LUMENAL 17.4 KDA PROTEIN, CHLOROPLASTIC"/>
    <property type="match status" value="1"/>
</dbReference>
<dbReference type="Pfam" id="PF13599">
    <property type="entry name" value="Pentapeptide_4"/>
    <property type="match status" value="1"/>
</dbReference>
<dbReference type="AlphaFoldDB" id="A0A4R1BC09"/>
<name>A0A4R1BC09_9BACT</name>